<protein>
    <recommendedName>
        <fullName evidence="3">Rna-directed dna polymerase from mobile element jockey-like</fullName>
    </recommendedName>
</protein>
<proteinExistence type="predicted"/>
<evidence type="ECO:0000313" key="2">
    <source>
        <dbReference type="Proteomes" id="UP001145742"/>
    </source>
</evidence>
<organism evidence="1 2">
    <name type="scientific">Willisornis vidua</name>
    <name type="common">Xingu scale-backed antbird</name>
    <dbReference type="NCBI Taxonomy" id="1566151"/>
    <lineage>
        <taxon>Eukaryota</taxon>
        <taxon>Metazoa</taxon>
        <taxon>Chordata</taxon>
        <taxon>Craniata</taxon>
        <taxon>Vertebrata</taxon>
        <taxon>Euteleostomi</taxon>
        <taxon>Archelosauria</taxon>
        <taxon>Archosauria</taxon>
        <taxon>Dinosauria</taxon>
        <taxon>Saurischia</taxon>
        <taxon>Theropoda</taxon>
        <taxon>Coelurosauria</taxon>
        <taxon>Aves</taxon>
        <taxon>Neognathae</taxon>
        <taxon>Neoaves</taxon>
        <taxon>Telluraves</taxon>
        <taxon>Australaves</taxon>
        <taxon>Passeriformes</taxon>
        <taxon>Thamnophilidae</taxon>
        <taxon>Willisornis</taxon>
    </lineage>
</organism>
<keyword evidence="2" id="KW-1185">Reference proteome</keyword>
<name>A0ABQ9E1X6_9PASS</name>
<dbReference type="Proteomes" id="UP001145742">
    <property type="component" value="Unassembled WGS sequence"/>
</dbReference>
<dbReference type="EMBL" id="WHWB01005671">
    <property type="protein sequence ID" value="KAJ7428914.1"/>
    <property type="molecule type" value="Genomic_DNA"/>
</dbReference>
<evidence type="ECO:0008006" key="3">
    <source>
        <dbReference type="Google" id="ProtNLM"/>
    </source>
</evidence>
<reference evidence="1" key="1">
    <citation type="submission" date="2019-10" db="EMBL/GenBank/DDBJ databases">
        <authorList>
            <person name="Soares A.E.R."/>
            <person name="Aleixo A."/>
            <person name="Schneider P."/>
            <person name="Miyaki C.Y."/>
            <person name="Schneider M.P."/>
            <person name="Mello C."/>
            <person name="Vasconcelos A.T.R."/>
        </authorList>
    </citation>
    <scope>NUCLEOTIDE SEQUENCE</scope>
    <source>
        <tissue evidence="1">Muscle</tissue>
    </source>
</reference>
<sequence length="74" mass="8515">MQLVTKEAWIKPITDIDSEIKFTLCKFADGTKLSVVDTPEGQDAMQRDLDKLKKWAHGNFLCFNKTKCKVLHMD</sequence>
<comment type="caution">
    <text evidence="1">The sequence shown here is derived from an EMBL/GenBank/DDBJ whole genome shotgun (WGS) entry which is preliminary data.</text>
</comment>
<accession>A0ABQ9E1X6</accession>
<evidence type="ECO:0000313" key="1">
    <source>
        <dbReference type="EMBL" id="KAJ7428914.1"/>
    </source>
</evidence>
<gene>
    <name evidence="1" type="ORF">WISP_00468</name>
</gene>